<dbReference type="EMBL" id="PQWO01000023">
    <property type="protein sequence ID" value="PZD71004.1"/>
    <property type="molecule type" value="Genomic_DNA"/>
</dbReference>
<evidence type="ECO:0000256" key="12">
    <source>
        <dbReference type="SAM" id="Phobius"/>
    </source>
</evidence>
<accession>A0A2W1JLD2</accession>
<keyword evidence="6 14" id="KW-0808">Transferase</keyword>
<dbReference type="Gene3D" id="1.10.287.130">
    <property type="match status" value="1"/>
</dbReference>
<dbReference type="SUPFAM" id="SSF47384">
    <property type="entry name" value="Homodimeric domain of signal transducing histidine kinase"/>
    <property type="match status" value="1"/>
</dbReference>
<keyword evidence="7" id="KW-0547">Nucleotide-binding</keyword>
<organism evidence="14 15">
    <name type="scientific">Acaryochloris thomasi RCC1774</name>
    <dbReference type="NCBI Taxonomy" id="1764569"/>
    <lineage>
        <taxon>Bacteria</taxon>
        <taxon>Bacillati</taxon>
        <taxon>Cyanobacteriota</taxon>
        <taxon>Cyanophyceae</taxon>
        <taxon>Acaryochloridales</taxon>
        <taxon>Acaryochloridaceae</taxon>
        <taxon>Acaryochloris</taxon>
        <taxon>Acaryochloris thomasi</taxon>
    </lineage>
</organism>
<dbReference type="InterPro" id="IPR003594">
    <property type="entry name" value="HATPase_dom"/>
</dbReference>
<dbReference type="PRINTS" id="PR00344">
    <property type="entry name" value="BCTRLSENSOR"/>
</dbReference>
<dbReference type="Gene3D" id="3.30.565.10">
    <property type="entry name" value="Histidine kinase-like ATPase, C-terminal domain"/>
    <property type="match status" value="1"/>
</dbReference>
<dbReference type="CDD" id="cd00075">
    <property type="entry name" value="HATPase"/>
    <property type="match status" value="1"/>
</dbReference>
<evidence type="ECO:0000313" key="15">
    <source>
        <dbReference type="Proteomes" id="UP000248857"/>
    </source>
</evidence>
<keyword evidence="12" id="KW-1133">Transmembrane helix</keyword>
<keyword evidence="8" id="KW-0418">Kinase</keyword>
<dbReference type="EC" id="2.7.13.3" evidence="3"/>
<proteinExistence type="predicted"/>
<protein>
    <recommendedName>
        <fullName evidence="3">histidine kinase</fullName>
        <ecNumber evidence="3">2.7.13.3</ecNumber>
    </recommendedName>
</protein>
<dbReference type="InterPro" id="IPR003661">
    <property type="entry name" value="HisK_dim/P_dom"/>
</dbReference>
<dbReference type="Pfam" id="PF00512">
    <property type="entry name" value="HisKA"/>
    <property type="match status" value="1"/>
</dbReference>
<dbReference type="GO" id="GO:0000155">
    <property type="term" value="F:phosphorelay sensor kinase activity"/>
    <property type="evidence" value="ECO:0007669"/>
    <property type="project" value="InterPro"/>
</dbReference>
<dbReference type="InterPro" id="IPR036097">
    <property type="entry name" value="HisK_dim/P_sf"/>
</dbReference>
<name>A0A2W1JLD2_9CYAN</name>
<dbReference type="InterPro" id="IPR050351">
    <property type="entry name" value="BphY/WalK/GraS-like"/>
</dbReference>
<keyword evidence="5" id="KW-0597">Phosphoprotein</keyword>
<keyword evidence="15" id="KW-1185">Reference proteome</keyword>
<evidence type="ECO:0000256" key="3">
    <source>
        <dbReference type="ARBA" id="ARBA00012438"/>
    </source>
</evidence>
<dbReference type="GO" id="GO:0005886">
    <property type="term" value="C:plasma membrane"/>
    <property type="evidence" value="ECO:0007669"/>
    <property type="project" value="UniProtKB-SubCell"/>
</dbReference>
<evidence type="ECO:0000256" key="7">
    <source>
        <dbReference type="ARBA" id="ARBA00022741"/>
    </source>
</evidence>
<keyword evidence="9" id="KW-0067">ATP-binding</keyword>
<keyword evidence="10" id="KW-0902">Two-component regulatory system</keyword>
<dbReference type="SMART" id="SM00387">
    <property type="entry name" value="HATPase_c"/>
    <property type="match status" value="1"/>
</dbReference>
<dbReference type="Pfam" id="PF02518">
    <property type="entry name" value="HATPase_c"/>
    <property type="match status" value="1"/>
</dbReference>
<dbReference type="InterPro" id="IPR049835">
    <property type="entry name" value="RppB"/>
</dbReference>
<comment type="catalytic activity">
    <reaction evidence="1">
        <text>ATP + protein L-histidine = ADP + protein N-phospho-L-histidine.</text>
        <dbReference type="EC" id="2.7.13.3"/>
    </reaction>
</comment>
<dbReference type="GO" id="GO:0004721">
    <property type="term" value="F:phosphoprotein phosphatase activity"/>
    <property type="evidence" value="ECO:0007669"/>
    <property type="project" value="TreeGrafter"/>
</dbReference>
<evidence type="ECO:0000256" key="11">
    <source>
        <dbReference type="ARBA" id="ARBA00023136"/>
    </source>
</evidence>
<dbReference type="GO" id="GO:0016036">
    <property type="term" value="P:cellular response to phosphate starvation"/>
    <property type="evidence" value="ECO:0007669"/>
    <property type="project" value="TreeGrafter"/>
</dbReference>
<keyword evidence="12" id="KW-0812">Transmembrane</keyword>
<feature type="domain" description="Histidine kinase" evidence="13">
    <location>
        <begin position="237"/>
        <end position="457"/>
    </location>
</feature>
<evidence type="ECO:0000256" key="5">
    <source>
        <dbReference type="ARBA" id="ARBA00022553"/>
    </source>
</evidence>
<dbReference type="GO" id="GO:0005524">
    <property type="term" value="F:ATP binding"/>
    <property type="evidence" value="ECO:0007669"/>
    <property type="project" value="UniProtKB-KW"/>
</dbReference>
<evidence type="ECO:0000256" key="4">
    <source>
        <dbReference type="ARBA" id="ARBA00022475"/>
    </source>
</evidence>
<dbReference type="CDD" id="cd00082">
    <property type="entry name" value="HisKA"/>
    <property type="match status" value="1"/>
</dbReference>
<comment type="subcellular location">
    <subcellularLocation>
        <location evidence="2">Cell membrane</location>
    </subcellularLocation>
</comment>
<dbReference type="NCBIfam" id="NF041735">
    <property type="entry name" value="hist_kin_RppB"/>
    <property type="match status" value="1"/>
</dbReference>
<feature type="transmembrane region" description="Helical" evidence="12">
    <location>
        <begin position="197"/>
        <end position="217"/>
    </location>
</feature>
<dbReference type="InterPro" id="IPR036890">
    <property type="entry name" value="HATPase_C_sf"/>
</dbReference>
<dbReference type="AlphaFoldDB" id="A0A2W1JLD2"/>
<dbReference type="SMART" id="SM00388">
    <property type="entry name" value="HisKA"/>
    <property type="match status" value="1"/>
</dbReference>
<dbReference type="FunFam" id="3.30.565.10:FF:000023">
    <property type="entry name" value="PAS domain-containing sensor histidine kinase"/>
    <property type="match status" value="1"/>
</dbReference>
<dbReference type="PANTHER" id="PTHR45453">
    <property type="entry name" value="PHOSPHATE REGULON SENSOR PROTEIN PHOR"/>
    <property type="match status" value="1"/>
</dbReference>
<evidence type="ECO:0000256" key="6">
    <source>
        <dbReference type="ARBA" id="ARBA00022679"/>
    </source>
</evidence>
<reference evidence="14 15" key="1">
    <citation type="journal article" date="2018" name="Sci. Rep.">
        <title>A novel species of the marine cyanobacterium Acaryochloris with a unique pigment content and lifestyle.</title>
        <authorList>
            <person name="Partensky F."/>
            <person name="Six C."/>
            <person name="Ratin M."/>
            <person name="Garczarek L."/>
            <person name="Vaulot D."/>
            <person name="Probert I."/>
            <person name="Calteau A."/>
            <person name="Gourvil P."/>
            <person name="Marie D."/>
            <person name="Grebert T."/>
            <person name="Bouchier C."/>
            <person name="Le Panse S."/>
            <person name="Gachenot M."/>
            <person name="Rodriguez F."/>
            <person name="Garrido J.L."/>
        </authorList>
    </citation>
    <scope>NUCLEOTIDE SEQUENCE [LARGE SCALE GENOMIC DNA]</scope>
    <source>
        <strain evidence="14 15">RCC1774</strain>
    </source>
</reference>
<keyword evidence="4" id="KW-1003">Cell membrane</keyword>
<comment type="caution">
    <text evidence="14">The sequence shown here is derived from an EMBL/GenBank/DDBJ whole genome shotgun (WGS) entry which is preliminary data.</text>
</comment>
<dbReference type="PANTHER" id="PTHR45453:SF1">
    <property type="entry name" value="PHOSPHATE REGULON SENSOR PROTEIN PHOR"/>
    <property type="match status" value="1"/>
</dbReference>
<evidence type="ECO:0000256" key="2">
    <source>
        <dbReference type="ARBA" id="ARBA00004236"/>
    </source>
</evidence>
<dbReference type="Proteomes" id="UP000248857">
    <property type="component" value="Unassembled WGS sequence"/>
</dbReference>
<evidence type="ECO:0000256" key="9">
    <source>
        <dbReference type="ARBA" id="ARBA00022840"/>
    </source>
</evidence>
<sequence length="458" mass="51080">MVWDIVSTLPMPQRNPFNRTRWRLTGYYAGVMGIILALCGVGYYQITEQMRLQALTQKIESSSGILHDSLGSVLLQPGRLNASVEGLLPGLCKPTVTCPEPDRFARRHVLGLVKQDVYYAQLKNLSGQTVATLGPSANYIPDKTVLDGWQIFTNSSGERFMQYSLLLETVDHKNWGYLQVGRSLSELDQELAEAQRFLLWGWPLVMLVVCGAGWWLAGLSLRPVQNAYQDMQRFTANAAHELRTPLSAAKATVDSVLELDNISEGEARKTLGTINRQVNRLTQLVQDLLLLTLIDTQHNRKGNRKACQLGLIINDVMDEFLALAHNAGLSLVAELDTTHPLFVQGDEEQLYQMIANLVINAIHYTPRGGDVVIRLDRDKKYAFVEVRDTGIGIPAEQQAQVFTRFYRVNRDRNRKTGGSGLGLAIAQAIALKHRGKISVQSHPNRGSTFCIYLPVLLS</sequence>
<dbReference type="SUPFAM" id="SSF55874">
    <property type="entry name" value="ATPase domain of HSP90 chaperone/DNA topoisomerase II/histidine kinase"/>
    <property type="match status" value="1"/>
</dbReference>
<feature type="transmembrane region" description="Helical" evidence="12">
    <location>
        <begin position="26"/>
        <end position="44"/>
    </location>
</feature>
<dbReference type="InterPro" id="IPR005467">
    <property type="entry name" value="His_kinase_dom"/>
</dbReference>
<evidence type="ECO:0000256" key="1">
    <source>
        <dbReference type="ARBA" id="ARBA00000085"/>
    </source>
</evidence>
<dbReference type="PROSITE" id="PS50109">
    <property type="entry name" value="HIS_KIN"/>
    <property type="match status" value="1"/>
</dbReference>
<evidence type="ECO:0000256" key="8">
    <source>
        <dbReference type="ARBA" id="ARBA00022777"/>
    </source>
</evidence>
<keyword evidence="11 12" id="KW-0472">Membrane</keyword>
<evidence type="ECO:0000313" key="14">
    <source>
        <dbReference type="EMBL" id="PZD71004.1"/>
    </source>
</evidence>
<dbReference type="InterPro" id="IPR004358">
    <property type="entry name" value="Sig_transdc_His_kin-like_C"/>
</dbReference>
<evidence type="ECO:0000256" key="10">
    <source>
        <dbReference type="ARBA" id="ARBA00023012"/>
    </source>
</evidence>
<gene>
    <name evidence="14" type="primary">phoR_9</name>
    <name evidence="14" type="ORF">C1752_08446</name>
</gene>
<evidence type="ECO:0000259" key="13">
    <source>
        <dbReference type="PROSITE" id="PS50109"/>
    </source>
</evidence>